<dbReference type="PROSITE" id="PS51010">
    <property type="entry name" value="CYTF"/>
    <property type="match status" value="1"/>
</dbReference>
<dbReference type="GO" id="GO:0020037">
    <property type="term" value="F:heme binding"/>
    <property type="evidence" value="ECO:0007669"/>
    <property type="project" value="InterPro"/>
</dbReference>
<dbReference type="GO" id="GO:0015979">
    <property type="term" value="P:photosynthesis"/>
    <property type="evidence" value="ECO:0007669"/>
    <property type="project" value="InterPro"/>
</dbReference>
<dbReference type="InterPro" id="IPR036826">
    <property type="entry name" value="Cyt_f_lg_dom_sf"/>
</dbReference>
<dbReference type="EMBL" id="KZ772674">
    <property type="protein sequence ID" value="PTQ49622.1"/>
    <property type="molecule type" value="Genomic_DNA"/>
</dbReference>
<proteinExistence type="predicted"/>
<sequence>MIQKSVTPRRRGRGQIYPGGNGRKVVNIFPAELFISEGELVKVDETLTNNPNVGGFGQGEAVLQDPLRIQGAES</sequence>
<evidence type="ECO:0000313" key="2">
    <source>
        <dbReference type="Proteomes" id="UP000244005"/>
    </source>
</evidence>
<protein>
    <submittedName>
        <fullName evidence="1">Uncharacterized protein</fullName>
    </submittedName>
</protein>
<accession>A0A2R6XU37</accession>
<dbReference type="GO" id="GO:0009055">
    <property type="term" value="F:electron transfer activity"/>
    <property type="evidence" value="ECO:0007669"/>
    <property type="project" value="InterPro"/>
</dbReference>
<keyword evidence="2" id="KW-1185">Reference proteome</keyword>
<organism evidence="1 2">
    <name type="scientific">Marchantia polymorpha</name>
    <name type="common">Common liverwort</name>
    <name type="synonym">Marchantia aquatica</name>
    <dbReference type="NCBI Taxonomy" id="3197"/>
    <lineage>
        <taxon>Eukaryota</taxon>
        <taxon>Viridiplantae</taxon>
        <taxon>Streptophyta</taxon>
        <taxon>Embryophyta</taxon>
        <taxon>Marchantiophyta</taxon>
        <taxon>Marchantiopsida</taxon>
        <taxon>Marchantiidae</taxon>
        <taxon>Marchantiales</taxon>
        <taxon>Marchantiaceae</taxon>
        <taxon>Marchantia</taxon>
    </lineage>
</organism>
<dbReference type="PRINTS" id="PR00610">
    <property type="entry name" value="CYTOCHROMEF"/>
</dbReference>
<dbReference type="Pfam" id="PF01333">
    <property type="entry name" value="Apocytochr_F_C"/>
    <property type="match status" value="1"/>
</dbReference>
<dbReference type="GO" id="GO:0042651">
    <property type="term" value="C:thylakoid membrane"/>
    <property type="evidence" value="ECO:0007669"/>
    <property type="project" value="InterPro"/>
</dbReference>
<dbReference type="AlphaFoldDB" id="A0A2R6XU37"/>
<dbReference type="Gene3D" id="2.60.40.830">
    <property type="entry name" value="Cytochrome f large domain"/>
    <property type="match status" value="1"/>
</dbReference>
<gene>
    <name evidence="1" type="ORF">MARPO_0002s0102</name>
</gene>
<dbReference type="SUPFAM" id="SSF49441">
    <property type="entry name" value="Cytochrome f, large domain"/>
    <property type="match status" value="1"/>
</dbReference>
<dbReference type="GO" id="GO:0005506">
    <property type="term" value="F:iron ion binding"/>
    <property type="evidence" value="ECO:0007669"/>
    <property type="project" value="InterPro"/>
</dbReference>
<dbReference type="InterPro" id="IPR002325">
    <property type="entry name" value="Cyt_f"/>
</dbReference>
<name>A0A2R6XU37_MARPO</name>
<dbReference type="Gramene" id="Mp1g27760.1">
    <property type="protein sequence ID" value="Mp1g27760.1.cds"/>
    <property type="gene ID" value="Mp1g27760"/>
</dbReference>
<dbReference type="Proteomes" id="UP000244005">
    <property type="component" value="Unassembled WGS sequence"/>
</dbReference>
<reference evidence="2" key="1">
    <citation type="journal article" date="2017" name="Cell">
        <title>Insights into land plant evolution garnered from the Marchantia polymorpha genome.</title>
        <authorList>
            <person name="Bowman J.L."/>
            <person name="Kohchi T."/>
            <person name="Yamato K.T."/>
            <person name="Jenkins J."/>
            <person name="Shu S."/>
            <person name="Ishizaki K."/>
            <person name="Yamaoka S."/>
            <person name="Nishihama R."/>
            <person name="Nakamura Y."/>
            <person name="Berger F."/>
            <person name="Adam C."/>
            <person name="Aki S.S."/>
            <person name="Althoff F."/>
            <person name="Araki T."/>
            <person name="Arteaga-Vazquez M.A."/>
            <person name="Balasubrmanian S."/>
            <person name="Barry K."/>
            <person name="Bauer D."/>
            <person name="Boehm C.R."/>
            <person name="Briginshaw L."/>
            <person name="Caballero-Perez J."/>
            <person name="Catarino B."/>
            <person name="Chen F."/>
            <person name="Chiyoda S."/>
            <person name="Chovatia M."/>
            <person name="Davies K.M."/>
            <person name="Delmans M."/>
            <person name="Demura T."/>
            <person name="Dierschke T."/>
            <person name="Dolan L."/>
            <person name="Dorantes-Acosta A.E."/>
            <person name="Eklund D.M."/>
            <person name="Florent S.N."/>
            <person name="Flores-Sandoval E."/>
            <person name="Fujiyama A."/>
            <person name="Fukuzawa H."/>
            <person name="Galik B."/>
            <person name="Grimanelli D."/>
            <person name="Grimwood J."/>
            <person name="Grossniklaus U."/>
            <person name="Hamada T."/>
            <person name="Haseloff J."/>
            <person name="Hetherington A.J."/>
            <person name="Higo A."/>
            <person name="Hirakawa Y."/>
            <person name="Hundley H.N."/>
            <person name="Ikeda Y."/>
            <person name="Inoue K."/>
            <person name="Inoue S.I."/>
            <person name="Ishida S."/>
            <person name="Jia Q."/>
            <person name="Kakita M."/>
            <person name="Kanazawa T."/>
            <person name="Kawai Y."/>
            <person name="Kawashima T."/>
            <person name="Kennedy M."/>
            <person name="Kinose K."/>
            <person name="Kinoshita T."/>
            <person name="Kohara Y."/>
            <person name="Koide E."/>
            <person name="Komatsu K."/>
            <person name="Kopischke S."/>
            <person name="Kubo M."/>
            <person name="Kyozuka J."/>
            <person name="Lagercrantz U."/>
            <person name="Lin S.S."/>
            <person name="Lindquist E."/>
            <person name="Lipzen A.M."/>
            <person name="Lu C.W."/>
            <person name="De Luna E."/>
            <person name="Martienssen R.A."/>
            <person name="Minamino N."/>
            <person name="Mizutani M."/>
            <person name="Mizutani M."/>
            <person name="Mochizuki N."/>
            <person name="Monte I."/>
            <person name="Mosher R."/>
            <person name="Nagasaki H."/>
            <person name="Nakagami H."/>
            <person name="Naramoto S."/>
            <person name="Nishitani K."/>
            <person name="Ohtani M."/>
            <person name="Okamoto T."/>
            <person name="Okumura M."/>
            <person name="Phillips J."/>
            <person name="Pollak B."/>
            <person name="Reinders A."/>
            <person name="Rovekamp M."/>
            <person name="Sano R."/>
            <person name="Sawa S."/>
            <person name="Schmid M.W."/>
            <person name="Shirakawa M."/>
            <person name="Solano R."/>
            <person name="Spunde A."/>
            <person name="Suetsugu N."/>
            <person name="Sugano S."/>
            <person name="Sugiyama A."/>
            <person name="Sun R."/>
            <person name="Suzuki Y."/>
            <person name="Takenaka M."/>
            <person name="Takezawa D."/>
            <person name="Tomogane H."/>
            <person name="Tsuzuki M."/>
            <person name="Ueda T."/>
            <person name="Umeda M."/>
            <person name="Ward J.M."/>
            <person name="Watanabe Y."/>
            <person name="Yazaki K."/>
            <person name="Yokoyama R."/>
            <person name="Yoshitake Y."/>
            <person name="Yotsui I."/>
            <person name="Zachgo S."/>
            <person name="Schmutz J."/>
        </authorList>
    </citation>
    <scope>NUCLEOTIDE SEQUENCE [LARGE SCALE GENOMIC DNA]</scope>
    <source>
        <strain evidence="2">Tak-1</strain>
    </source>
</reference>
<dbReference type="OrthoDB" id="415867at2759"/>
<evidence type="ECO:0000313" key="1">
    <source>
        <dbReference type="EMBL" id="PTQ49622.1"/>
    </source>
</evidence>